<keyword evidence="2" id="KW-1185">Reference proteome</keyword>
<dbReference type="EMBL" id="JBCDNA010000002">
    <property type="protein sequence ID" value="MEL4456102.1"/>
    <property type="molecule type" value="Genomic_DNA"/>
</dbReference>
<protein>
    <submittedName>
        <fullName evidence="1">Uncharacterized protein</fullName>
    </submittedName>
</protein>
<comment type="caution">
    <text evidence="1">The sequence shown here is derived from an EMBL/GenBank/DDBJ whole genome shotgun (WGS) entry which is preliminary data.</text>
</comment>
<organism evidence="1 2">
    <name type="scientific">Lutimonas vermicola</name>
    <dbReference type="NCBI Taxonomy" id="414288"/>
    <lineage>
        <taxon>Bacteria</taxon>
        <taxon>Pseudomonadati</taxon>
        <taxon>Bacteroidota</taxon>
        <taxon>Flavobacteriia</taxon>
        <taxon>Flavobacteriales</taxon>
        <taxon>Flavobacteriaceae</taxon>
        <taxon>Lutimonas</taxon>
    </lineage>
</organism>
<gene>
    <name evidence="1" type="ORF">AABB81_09370</name>
</gene>
<reference evidence="1 2" key="1">
    <citation type="submission" date="2024-04" db="EMBL/GenBank/DDBJ databases">
        <title>whole genome sequencing of Lutimonas vermicola strain IMCC1616.</title>
        <authorList>
            <person name="Bae S.S."/>
        </authorList>
    </citation>
    <scope>NUCLEOTIDE SEQUENCE [LARGE SCALE GENOMIC DNA]</scope>
    <source>
        <strain evidence="1 2">IMCC1616</strain>
    </source>
</reference>
<sequence>MNASELKLNLIKHITQIEDVSLLQRMQAFLNTSGSLYSDKLNEIPSLRNNKNKEFNDKEDFTDYIKEWVKDM</sequence>
<accession>A0ABU9L3F1</accession>
<evidence type="ECO:0000313" key="2">
    <source>
        <dbReference type="Proteomes" id="UP001474120"/>
    </source>
</evidence>
<proteinExistence type="predicted"/>
<dbReference type="Proteomes" id="UP001474120">
    <property type="component" value="Unassembled WGS sequence"/>
</dbReference>
<dbReference type="RefSeq" id="WP_342160139.1">
    <property type="nucleotide sequence ID" value="NZ_JBCDNA010000002.1"/>
</dbReference>
<name>A0ABU9L3F1_9FLAO</name>
<evidence type="ECO:0000313" key="1">
    <source>
        <dbReference type="EMBL" id="MEL4456102.1"/>
    </source>
</evidence>